<evidence type="ECO:0000313" key="3">
    <source>
        <dbReference type="Proteomes" id="UP000058012"/>
    </source>
</evidence>
<name>A0A124JVJ3_9SPHN</name>
<feature type="compositionally biased region" description="Low complexity" evidence="1">
    <location>
        <begin position="1"/>
        <end position="22"/>
    </location>
</feature>
<evidence type="ECO:0000313" key="2">
    <source>
        <dbReference type="EMBL" id="KUR72349.1"/>
    </source>
</evidence>
<protein>
    <submittedName>
        <fullName evidence="2">Uncharacterized protein</fullName>
    </submittedName>
</protein>
<keyword evidence="3" id="KW-1185">Reference proteome</keyword>
<feature type="region of interest" description="Disordered" evidence="1">
    <location>
        <begin position="1"/>
        <end position="31"/>
    </location>
</feature>
<dbReference type="AlphaFoldDB" id="A0A124JVJ3"/>
<gene>
    <name evidence="2" type="ORF">AQZ52_03540</name>
</gene>
<evidence type="ECO:0000256" key="1">
    <source>
        <dbReference type="SAM" id="MobiDB-lite"/>
    </source>
</evidence>
<proteinExistence type="predicted"/>
<dbReference type="RefSeq" id="WP_067906521.1">
    <property type="nucleotide sequence ID" value="NZ_KQ954244.1"/>
</dbReference>
<reference evidence="2 3" key="1">
    <citation type="submission" date="2015-10" db="EMBL/GenBank/DDBJ databases">
        <title>Draft genome sequence of Novosphingobium fuchskuhlense DSM 25065 isolated from a surface water sample of the southwest basin of Lake Grosse Fuchskuhle.</title>
        <authorList>
            <person name="Ruckert C."/>
            <person name="Winkler A."/>
            <person name="Glaeser J."/>
            <person name="Grossart H.-P."/>
            <person name="Kalinowski J."/>
            <person name="Glaeser S."/>
        </authorList>
    </citation>
    <scope>NUCLEOTIDE SEQUENCE [LARGE SCALE GENOMIC DNA]</scope>
    <source>
        <strain evidence="2 3">FNE08-7</strain>
    </source>
</reference>
<accession>A0A124JVJ3</accession>
<dbReference type="OrthoDB" id="7391745at2"/>
<comment type="caution">
    <text evidence="2">The sequence shown here is derived from an EMBL/GenBank/DDBJ whole genome shotgun (WGS) entry which is preliminary data.</text>
</comment>
<dbReference type="Proteomes" id="UP000058012">
    <property type="component" value="Unassembled WGS sequence"/>
</dbReference>
<sequence length="143" mass="15033">MDEARAQAAPTAETAQTPANEAVAAPDTPQAQANALIAQRLLQAGQPKRCTTSSPDGGIVVCGGREANEKERLPLRDELDSAHSTRDGLVRAPNVSGLPDCSRGCIGMGWAPPPMYFFDITKLPEAPEDSDAAKIARGEIRAP</sequence>
<organism evidence="2 3">
    <name type="scientific">Novosphingobium fuchskuhlense</name>
    <dbReference type="NCBI Taxonomy" id="1117702"/>
    <lineage>
        <taxon>Bacteria</taxon>
        <taxon>Pseudomonadati</taxon>
        <taxon>Pseudomonadota</taxon>
        <taxon>Alphaproteobacteria</taxon>
        <taxon>Sphingomonadales</taxon>
        <taxon>Sphingomonadaceae</taxon>
        <taxon>Novosphingobium</taxon>
    </lineage>
</organism>
<dbReference type="EMBL" id="LLZS01000003">
    <property type="protein sequence ID" value="KUR72349.1"/>
    <property type="molecule type" value="Genomic_DNA"/>
</dbReference>